<organism evidence="8">
    <name type="scientific">Mucor ambiguus</name>
    <dbReference type="NCBI Taxonomy" id="91626"/>
    <lineage>
        <taxon>Eukaryota</taxon>
        <taxon>Fungi</taxon>
        <taxon>Fungi incertae sedis</taxon>
        <taxon>Mucoromycota</taxon>
        <taxon>Mucoromycotina</taxon>
        <taxon>Mucoromycetes</taxon>
        <taxon>Mucorales</taxon>
        <taxon>Mucorineae</taxon>
        <taxon>Mucoraceae</taxon>
        <taxon>Mucor</taxon>
    </lineage>
</organism>
<evidence type="ECO:0000256" key="2">
    <source>
        <dbReference type="ARBA" id="ARBA00022491"/>
    </source>
</evidence>
<feature type="region of interest" description="Disordered" evidence="7">
    <location>
        <begin position="1"/>
        <end position="68"/>
    </location>
</feature>
<evidence type="ECO:0000256" key="7">
    <source>
        <dbReference type="SAM" id="MobiDB-lite"/>
    </source>
</evidence>
<dbReference type="InterPro" id="IPR013907">
    <property type="entry name" value="Sds3"/>
</dbReference>
<evidence type="ECO:0000256" key="6">
    <source>
        <dbReference type="SAM" id="Coils"/>
    </source>
</evidence>
<keyword evidence="5" id="KW-0539">Nucleus</keyword>
<feature type="compositionally biased region" description="Polar residues" evidence="7">
    <location>
        <begin position="289"/>
        <end position="309"/>
    </location>
</feature>
<feature type="compositionally biased region" description="Low complexity" evidence="7">
    <location>
        <begin position="1"/>
        <end position="11"/>
    </location>
</feature>
<protein>
    <submittedName>
        <fullName evidence="8">Uncharacterized protein</fullName>
    </submittedName>
</protein>
<evidence type="ECO:0000313" key="9">
    <source>
        <dbReference type="Proteomes" id="UP000053815"/>
    </source>
</evidence>
<evidence type="ECO:0000313" key="8">
    <source>
        <dbReference type="EMBL" id="GAN01249.1"/>
    </source>
</evidence>
<feature type="compositionally biased region" description="Polar residues" evidence="7">
    <location>
        <begin position="14"/>
        <end position="24"/>
    </location>
</feature>
<dbReference type="Pfam" id="PF08598">
    <property type="entry name" value="Sds3"/>
    <property type="match status" value="1"/>
</dbReference>
<dbReference type="Proteomes" id="UP000053815">
    <property type="component" value="Unassembled WGS sequence"/>
</dbReference>
<reference evidence="8" key="1">
    <citation type="submission" date="2014-09" db="EMBL/GenBank/DDBJ databases">
        <title>Draft genome sequence of an oleaginous Mucoromycotina fungus Mucor ambiguus NBRC6742.</title>
        <authorList>
            <person name="Takeda I."/>
            <person name="Yamane N."/>
            <person name="Morita T."/>
            <person name="Tamano K."/>
            <person name="Machida M."/>
            <person name="Baker S."/>
            <person name="Koike H."/>
        </authorList>
    </citation>
    <scope>NUCLEOTIDE SEQUENCE</scope>
    <source>
        <strain evidence="8">NBRC 6742</strain>
    </source>
</reference>
<evidence type="ECO:0000256" key="4">
    <source>
        <dbReference type="ARBA" id="ARBA00023163"/>
    </source>
</evidence>
<feature type="region of interest" description="Disordered" evidence="7">
    <location>
        <begin position="271"/>
        <end position="339"/>
    </location>
</feature>
<keyword evidence="6" id="KW-0175">Coiled coil</keyword>
<keyword evidence="3" id="KW-0805">Transcription regulation</keyword>
<evidence type="ECO:0000256" key="3">
    <source>
        <dbReference type="ARBA" id="ARBA00023015"/>
    </source>
</evidence>
<feature type="coiled-coil region" evidence="6">
    <location>
        <begin position="148"/>
        <end position="175"/>
    </location>
</feature>
<keyword evidence="2" id="KW-0678">Repressor</keyword>
<feature type="compositionally biased region" description="Basic and acidic residues" evidence="7">
    <location>
        <begin position="41"/>
        <end position="64"/>
    </location>
</feature>
<evidence type="ECO:0000256" key="5">
    <source>
        <dbReference type="ARBA" id="ARBA00023242"/>
    </source>
</evidence>
<keyword evidence="4" id="KW-0804">Transcription</keyword>
<dbReference type="GO" id="GO:0010468">
    <property type="term" value="P:regulation of gene expression"/>
    <property type="evidence" value="ECO:0007669"/>
    <property type="project" value="UniProtKB-ARBA"/>
</dbReference>
<feature type="region of interest" description="Disordered" evidence="7">
    <location>
        <begin position="214"/>
        <end position="257"/>
    </location>
</feature>
<dbReference type="OrthoDB" id="2256071at2759"/>
<feature type="compositionally biased region" description="Low complexity" evidence="7">
    <location>
        <begin position="271"/>
        <end position="288"/>
    </location>
</feature>
<comment type="subcellular location">
    <subcellularLocation>
        <location evidence="1">Nucleus</location>
    </subcellularLocation>
</comment>
<proteinExistence type="predicted"/>
<dbReference type="AlphaFoldDB" id="A0A0C9M4L5"/>
<gene>
    <name evidence="8" type="ORF">MAM1_0005c00681</name>
</gene>
<name>A0A0C9M4L5_9FUNG</name>
<keyword evidence="9" id="KW-1185">Reference proteome</keyword>
<accession>A0A0C9M4L5</accession>
<sequence>MTSSVTRSSRSSIKKATTASNDNMLQKTKSSIMKKKKQKLGKKDIDHDFRSKKQQKEEQHHDNGLDDEIQQADKDNESMSLGKIDATQHPEYANLMRELDQSKLERLKRIENWQRLERQSIHDWFAAQKKQAWNDFYFARKKVRSDLVQNVQNKITRLEQELGQLNVQCKQTIQNSNNRYSLLTFGYIYACGVTKEEADRDLIFARQPYNGSNTPNLVYSDYESRSTTDSAEDGEATCFSKNDDVATSPSAVSEHQYPSYAHHRPSLVQYQQQTPQQQRYYQHQPQPQNRNEPATSLPNYANSNNNTNMIYPPFEFEESPQDGRRDWWPYSSTTTTTTA</sequence>
<dbReference type="EMBL" id="DF836294">
    <property type="protein sequence ID" value="GAN01249.1"/>
    <property type="molecule type" value="Genomic_DNA"/>
</dbReference>
<dbReference type="GO" id="GO:0005654">
    <property type="term" value="C:nucleoplasm"/>
    <property type="evidence" value="ECO:0007669"/>
    <property type="project" value="UniProtKB-ARBA"/>
</dbReference>
<evidence type="ECO:0000256" key="1">
    <source>
        <dbReference type="ARBA" id="ARBA00004123"/>
    </source>
</evidence>